<evidence type="ECO:0000313" key="13">
    <source>
        <dbReference type="EMBL" id="VEV99314.1"/>
    </source>
</evidence>
<feature type="transmembrane region" description="Helical" evidence="11">
    <location>
        <begin position="6"/>
        <end position="26"/>
    </location>
</feature>
<comment type="similarity">
    <text evidence="10">Belongs to the NhaD Na(+)/H(+) (TC 2.A.62) antiporter family.</text>
</comment>
<dbReference type="GO" id="GO:0016020">
    <property type="term" value="C:membrane"/>
    <property type="evidence" value="ECO:0007669"/>
    <property type="project" value="UniProtKB-SubCell"/>
</dbReference>
<feature type="transmembrane region" description="Helical" evidence="11">
    <location>
        <begin position="262"/>
        <end position="279"/>
    </location>
</feature>
<dbReference type="PANTHER" id="PTHR43269">
    <property type="entry name" value="SODIUM/PROTON ANTIPORTER 1-RELATED"/>
    <property type="match status" value="1"/>
</dbReference>
<dbReference type="EMBL" id="LR215729">
    <property type="protein sequence ID" value="VEV99314.1"/>
    <property type="molecule type" value="Genomic_DNA"/>
</dbReference>
<keyword evidence="3" id="KW-0050">Antiport</keyword>
<dbReference type="RefSeq" id="WP_069898665.1">
    <property type="nucleotide sequence ID" value="NZ_FPBC01000001.1"/>
</dbReference>
<dbReference type="InterPro" id="IPR004680">
    <property type="entry name" value="Cit_transptr-like_dom"/>
</dbReference>
<dbReference type="NCBIfam" id="NF038006">
    <property type="entry name" value="NhaD_1"/>
    <property type="match status" value="2"/>
</dbReference>
<feature type="transmembrane region" description="Helical" evidence="11">
    <location>
        <begin position="236"/>
        <end position="255"/>
    </location>
</feature>
<feature type="domain" description="Citrate transporter-like" evidence="12">
    <location>
        <begin position="22"/>
        <end position="365"/>
    </location>
</feature>
<dbReference type="PANTHER" id="PTHR43269:SF2">
    <property type="entry name" value="SODIUM_PROTON ANTIPORTER 1-RELATED"/>
    <property type="match status" value="1"/>
</dbReference>
<feature type="transmembrane region" description="Helical" evidence="11">
    <location>
        <begin position="151"/>
        <end position="172"/>
    </location>
</feature>
<evidence type="ECO:0000256" key="11">
    <source>
        <dbReference type="SAM" id="Phobius"/>
    </source>
</evidence>
<reference evidence="13" key="1">
    <citation type="submission" date="2019-02" db="EMBL/GenBank/DDBJ databases">
        <authorList>
            <consortium name="Genoscope - CEA"/>
            <person name="William W."/>
        </authorList>
    </citation>
    <scope>NUCLEOTIDE SEQUENCE [LARGE SCALE GENOMIC DNA]</scope>
    <source>
        <strain evidence="13">YSy11</strain>
    </source>
</reference>
<evidence type="ECO:0000256" key="10">
    <source>
        <dbReference type="ARBA" id="ARBA00025753"/>
    </source>
</evidence>
<evidence type="ECO:0000256" key="8">
    <source>
        <dbReference type="ARBA" id="ARBA00023136"/>
    </source>
</evidence>
<feature type="transmembrane region" description="Helical" evidence="11">
    <location>
        <begin position="74"/>
        <end position="92"/>
    </location>
</feature>
<keyword evidence="7" id="KW-0406">Ion transport</keyword>
<keyword evidence="8 11" id="KW-0472">Membrane</keyword>
<keyword evidence="5 11" id="KW-1133">Transmembrane helix</keyword>
<evidence type="ECO:0000256" key="1">
    <source>
        <dbReference type="ARBA" id="ARBA00004141"/>
    </source>
</evidence>
<feature type="transmembrane region" description="Helical" evidence="11">
    <location>
        <begin position="38"/>
        <end position="54"/>
    </location>
</feature>
<organism evidence="13">
    <name type="scientific">Pseudomonas marincola</name>
    <dbReference type="NCBI Taxonomy" id="437900"/>
    <lineage>
        <taxon>Bacteria</taxon>
        <taxon>Pseudomonadati</taxon>
        <taxon>Pseudomonadota</taxon>
        <taxon>Gammaproteobacteria</taxon>
        <taxon>Pseudomonadales</taxon>
        <taxon>Pseudomonadaceae</taxon>
        <taxon>Pseudomonas</taxon>
    </lineage>
</organism>
<keyword evidence="4 11" id="KW-0812">Transmembrane</keyword>
<evidence type="ECO:0000256" key="4">
    <source>
        <dbReference type="ARBA" id="ARBA00022692"/>
    </source>
</evidence>
<name>A0A1I6XEQ3_9PSED</name>
<evidence type="ECO:0000256" key="5">
    <source>
        <dbReference type="ARBA" id="ARBA00022989"/>
    </source>
</evidence>
<evidence type="ECO:0000256" key="6">
    <source>
        <dbReference type="ARBA" id="ARBA00023053"/>
    </source>
</evidence>
<dbReference type="AlphaFoldDB" id="A0A1I6XEQ3"/>
<feature type="transmembrane region" description="Helical" evidence="11">
    <location>
        <begin position="333"/>
        <end position="353"/>
    </location>
</feature>
<dbReference type="Pfam" id="PF03600">
    <property type="entry name" value="CitMHS"/>
    <property type="match status" value="1"/>
</dbReference>
<accession>A0A1I6XEQ3</accession>
<feature type="transmembrane region" description="Helical" evidence="11">
    <location>
        <begin position="365"/>
        <end position="392"/>
    </location>
</feature>
<dbReference type="STRING" id="437900.GCA_001940335_00658"/>
<feature type="transmembrane region" description="Helical" evidence="11">
    <location>
        <begin position="184"/>
        <end position="211"/>
    </location>
</feature>
<proteinExistence type="inferred from homology"/>
<dbReference type="GO" id="GO:0015297">
    <property type="term" value="F:antiporter activity"/>
    <property type="evidence" value="ECO:0007669"/>
    <property type="project" value="UniProtKB-KW"/>
</dbReference>
<sequence>MVIDPFSLTGLLVLAIFLIGMTLIVFEAQLEMDKFKPAMFMMSGLIVIGAHYALTDPNGFQYFLHAQSETKGELFGLIAFMAFMWMVVELLNERNVFTALNGYLMGKGLGARGMFWATGALSALLSPFLNNITTAMIFGKTVKNISVNQRYTHIALCNIVIASNSGVWFLGTSTSLMVVLAGKISIAGLLLLIPSALIGWLIFAAALHFFYLRKLSDEQLIHIADQSETALKPGGAGLAVVGFFAVVGAVLCNVFLRVSIEFAIGIGLGMVAIYAWWLIRKGIEMPWQDQLQKVEWNALLFFIGIITAVSCLNHVGWLSYISRLFEIMHPTSVNMILGVASGVMDNVPVEAAALMSNPQLGLDQWALNALMVGIGGSLTVVGSAAGVMAMSLDKTYSFGVHMKFLPVILLNFFGSLGIWYIQFQVFGLY</sequence>
<evidence type="ECO:0000256" key="7">
    <source>
        <dbReference type="ARBA" id="ARBA00023065"/>
    </source>
</evidence>
<gene>
    <name evidence="13" type="ORF">PMYSY11_4271</name>
</gene>
<evidence type="ECO:0000259" key="12">
    <source>
        <dbReference type="Pfam" id="PF03600"/>
    </source>
</evidence>
<evidence type="ECO:0000256" key="9">
    <source>
        <dbReference type="ARBA" id="ARBA00023201"/>
    </source>
</evidence>
<protein>
    <submittedName>
        <fullName evidence="13">Citrate transporter</fullName>
    </submittedName>
</protein>
<feature type="transmembrane region" description="Helical" evidence="11">
    <location>
        <begin position="404"/>
        <end position="423"/>
    </location>
</feature>
<dbReference type="GO" id="GO:0006814">
    <property type="term" value="P:sodium ion transport"/>
    <property type="evidence" value="ECO:0007669"/>
    <property type="project" value="UniProtKB-KW"/>
</dbReference>
<evidence type="ECO:0000256" key="3">
    <source>
        <dbReference type="ARBA" id="ARBA00022449"/>
    </source>
</evidence>
<keyword evidence="6" id="KW-0915">Sodium</keyword>
<comment type="subcellular location">
    <subcellularLocation>
        <location evidence="1">Membrane</location>
        <topology evidence="1">Multi-pass membrane protein</topology>
    </subcellularLocation>
</comment>
<feature type="transmembrane region" description="Helical" evidence="11">
    <location>
        <begin position="113"/>
        <end position="139"/>
    </location>
</feature>
<dbReference type="InterPro" id="IPR045016">
    <property type="entry name" value="NhaD-like"/>
</dbReference>
<evidence type="ECO:0000256" key="2">
    <source>
        <dbReference type="ARBA" id="ARBA00022448"/>
    </source>
</evidence>
<keyword evidence="2" id="KW-0813">Transport</keyword>
<keyword evidence="9" id="KW-0739">Sodium transport</keyword>
<feature type="transmembrane region" description="Helical" evidence="11">
    <location>
        <begin position="299"/>
        <end position="321"/>
    </location>
</feature>